<sequence length="113" mass="13528">MTRSNLYITLSNGKKITCVLDTNSAPEQGYIVEEIILPLLSFNDDNRELFLIKKHCKLDEKRVNACYRYYIDLCTKEVQLFEEHFNYTTEKFRKGKELTERYTDYLNKINLEK</sequence>
<gene>
    <name evidence="1" type="ORF">OK18_00370</name>
</gene>
<accession>A0A0G3LWF7</accession>
<name>A0A0G3LWF7_CHRGL</name>
<dbReference type="AlphaFoldDB" id="A0A0G3LWF7"/>
<reference evidence="1 2" key="1">
    <citation type="submission" date="2014-11" db="EMBL/GenBank/DDBJ databases">
        <authorList>
            <person name="Park G.-S."/>
            <person name="Hong S.-J."/>
            <person name="Jung B.K."/>
            <person name="Khan A.R."/>
            <person name="Kwak Y."/>
            <person name="Shin J.-H."/>
        </authorList>
    </citation>
    <scope>NUCLEOTIDE SEQUENCE [LARGE SCALE GENOMIC DNA]</scope>
    <source>
        <strain evidence="1 2">DSM 27622</strain>
    </source>
</reference>
<dbReference type="STRING" id="1324352.OK18_00370"/>
<dbReference type="RefSeq" id="WP_053326684.1">
    <property type="nucleotide sequence ID" value="NZ_CP009928.1"/>
</dbReference>
<dbReference type="PATRIC" id="fig|1324352.5.peg.81"/>
<evidence type="ECO:0000313" key="1">
    <source>
        <dbReference type="EMBL" id="AKK71296.1"/>
    </source>
</evidence>
<dbReference type="KEGG" id="cgn:OK18_00370"/>
<dbReference type="OrthoDB" id="711032at2"/>
<dbReference type="Proteomes" id="UP000035213">
    <property type="component" value="Chromosome"/>
</dbReference>
<proteinExistence type="predicted"/>
<evidence type="ECO:0000313" key="2">
    <source>
        <dbReference type="Proteomes" id="UP000035213"/>
    </source>
</evidence>
<organism evidence="1 2">
    <name type="scientific">Chryseobacterium gallinarum</name>
    <dbReference type="NCBI Taxonomy" id="1324352"/>
    <lineage>
        <taxon>Bacteria</taxon>
        <taxon>Pseudomonadati</taxon>
        <taxon>Bacteroidota</taxon>
        <taxon>Flavobacteriia</taxon>
        <taxon>Flavobacteriales</taxon>
        <taxon>Weeksellaceae</taxon>
        <taxon>Chryseobacterium group</taxon>
        <taxon>Chryseobacterium</taxon>
    </lineage>
</organism>
<protein>
    <submittedName>
        <fullName evidence="1">Penicillin-binding protein</fullName>
    </submittedName>
</protein>
<dbReference type="EMBL" id="CP009928">
    <property type="protein sequence ID" value="AKK71296.1"/>
    <property type="molecule type" value="Genomic_DNA"/>
</dbReference>